<organism evidence="1 2">
    <name type="scientific">Racocetra persica</name>
    <dbReference type="NCBI Taxonomy" id="160502"/>
    <lineage>
        <taxon>Eukaryota</taxon>
        <taxon>Fungi</taxon>
        <taxon>Fungi incertae sedis</taxon>
        <taxon>Mucoromycota</taxon>
        <taxon>Glomeromycotina</taxon>
        <taxon>Glomeromycetes</taxon>
        <taxon>Diversisporales</taxon>
        <taxon>Gigasporaceae</taxon>
        <taxon>Racocetra</taxon>
    </lineage>
</organism>
<comment type="caution">
    <text evidence="1">The sequence shown here is derived from an EMBL/GenBank/DDBJ whole genome shotgun (WGS) entry which is preliminary data.</text>
</comment>
<proteinExistence type="predicted"/>
<feature type="non-terminal residue" evidence="1">
    <location>
        <position position="1"/>
    </location>
</feature>
<dbReference type="EMBL" id="CAJVQC010114528">
    <property type="protein sequence ID" value="CAG8836372.1"/>
    <property type="molecule type" value="Genomic_DNA"/>
</dbReference>
<feature type="non-terminal residue" evidence="1">
    <location>
        <position position="166"/>
    </location>
</feature>
<evidence type="ECO:0000313" key="2">
    <source>
        <dbReference type="Proteomes" id="UP000789920"/>
    </source>
</evidence>
<dbReference type="Proteomes" id="UP000789920">
    <property type="component" value="Unassembled WGS sequence"/>
</dbReference>
<gene>
    <name evidence="1" type="ORF">RPERSI_LOCUS29909</name>
</gene>
<protein>
    <submittedName>
        <fullName evidence="1">29171_t:CDS:1</fullName>
    </submittedName>
</protein>
<reference evidence="1" key="1">
    <citation type="submission" date="2021-06" db="EMBL/GenBank/DDBJ databases">
        <authorList>
            <person name="Kallberg Y."/>
            <person name="Tangrot J."/>
            <person name="Rosling A."/>
        </authorList>
    </citation>
    <scope>NUCLEOTIDE SEQUENCE</scope>
    <source>
        <strain evidence="1">MA461A</strain>
    </source>
</reference>
<sequence>GLIKSQEIASAIIYDILNYEKSLTLINNESPDSTSSSTSTSNISIPVAATTTASTSSVTTTTATSVTSTAMAPFEDWENISSSIAITSSQNHKNLFKTCTFCCTEGHWAINCEQIPQHYHGYCFQCWKTDEHMVKDYLAEEATKPPWLTIQEYQVLQKTQLQYHRW</sequence>
<keyword evidence="2" id="KW-1185">Reference proteome</keyword>
<evidence type="ECO:0000313" key="1">
    <source>
        <dbReference type="EMBL" id="CAG8836372.1"/>
    </source>
</evidence>
<accession>A0ACA9SDJ0</accession>
<name>A0ACA9SDJ0_9GLOM</name>